<dbReference type="InterPro" id="IPR056861">
    <property type="entry name" value="HMCN1-like_VWA"/>
</dbReference>
<dbReference type="PANTHER" id="PTHR10338">
    <property type="entry name" value="INTER-ALPHA-TRYPSIN INHIBITOR HEAVY CHAIN FAMILY MEMBER"/>
    <property type="match status" value="1"/>
</dbReference>
<name>A0A6F9DGA2_9ASCI</name>
<evidence type="ECO:0000259" key="9">
    <source>
        <dbReference type="PROSITE" id="PS51468"/>
    </source>
</evidence>
<comment type="similarity">
    <text evidence="2">Belongs to the ITIH family.</text>
</comment>
<dbReference type="PANTHER" id="PTHR10338:SF108">
    <property type="entry name" value="INTER-ALPHA-TRYPSIN INHIBITOR HEAVY CHAIN H4-LIKE PROTEIN"/>
    <property type="match status" value="1"/>
</dbReference>
<keyword evidence="7" id="KW-0325">Glycoprotein</keyword>
<dbReference type="InterPro" id="IPR050934">
    <property type="entry name" value="ITIH"/>
</dbReference>
<dbReference type="PROSITE" id="PS51468">
    <property type="entry name" value="VIT"/>
    <property type="match status" value="1"/>
</dbReference>
<keyword evidence="6" id="KW-0722">Serine protease inhibitor</keyword>
<evidence type="ECO:0000256" key="5">
    <source>
        <dbReference type="ARBA" id="ARBA00022729"/>
    </source>
</evidence>
<dbReference type="GO" id="GO:0004867">
    <property type="term" value="F:serine-type endopeptidase inhibitor activity"/>
    <property type="evidence" value="ECO:0007669"/>
    <property type="project" value="UniProtKB-KW"/>
</dbReference>
<dbReference type="EMBL" id="LR786073">
    <property type="protein sequence ID" value="CAB3257366.1"/>
    <property type="molecule type" value="mRNA"/>
</dbReference>
<dbReference type="PROSITE" id="PS50234">
    <property type="entry name" value="VWFA"/>
    <property type="match status" value="1"/>
</dbReference>
<dbReference type="GO" id="GO:0005576">
    <property type="term" value="C:extracellular region"/>
    <property type="evidence" value="ECO:0007669"/>
    <property type="project" value="UniProtKB-SubCell"/>
</dbReference>
<dbReference type="Pfam" id="PF23619">
    <property type="entry name" value="Ig_VWA7"/>
    <property type="match status" value="1"/>
</dbReference>
<sequence>MTEEIEAAKKRAKRILQQRQGSLDQPQDFVLVPFNDPVVGPLTATNDADRFIQAIDSLTANGGGDDPELALKGILLAIENCRVGSTVFVITDVDAKDVELQDLVVAQAKQKSIKVTFLLTNTIVNNVCKTQPSKDSSDLLKRRCLTASFKHGLELYKYIADSTSGKTLVVKEGDILKATEIVDTSVKQGIAVISRKYITGGRTSYPLNIDSSITEIFVEFEGDCRDITISFQRRIFLIEDLVTIGTFMEGRIPVKQNFGVWNVKVTGWLGCSIKIEARTTKGFIQTLGRKSLNNAGLNVTEKFEGQPLITDNIVVLLDTYRKESGDKVGSVKFISKARSAVLDTFRMANNGSNHFKIEPLNRHNQAFLVSIEGVDSNGFPFTRIMRTAIEYVHVQIECVAIHNVTFRPGDTANVSVRIQNFGTRQQSFQLDATDNQQFVDGVKPGRVTLAARPGVATVTVSLTASKTATVGTSTTITITAKSSSSDTLLYKTCYLTVGQRARPRVEEFYVTTKINSRIAETLFTSVVHNDAAVAREAEFFVLLPSEAFVTDFRIKIGNETYRGRIEEKGKAAKVYELAKQRQLTAGHVTSRDRSTSIFRTSVNLEPGMRGTFELTYQELLRRKSGKYTYEVAVRMLQPVAKFSLFVSVCETNNVENVKVLGYDTEQTTLIGPQPIEGAIVFNRGRTANVIYQPTLSQQATISPFGIHGKFAIQYELSRVVGKGDFMISGSYFVNFLAPAGAPMPKRVVFALDVSASMYGQKMSQVRSAMSTILDSLAPDDEFAITTFNGTVDKWTPVGYNLSLVPASAENKRAAKAFLNGVEPQGGTNLLKVIFESVKQLRDAAEAGSEDSPLGGASQVLPTTDFVVLLTDGQPTIGITDWETIQFSVHRYNNKTFAIHTIGLGTLVDMTSLRKIASQNRGTSTQVFADIDAHVQIASFFDAISRPVMDQVMVDYPQKRVASVNNAEYPSFHAGDELVITGQLQSRPTALNDPARVFRRRKRATQFPVTITGLTRTGQVTLTEEVTPRAFGSCQTDNVKIQSFSERLQVFMKLKSLLREIAAAENKTKEEILRSSALKHSLRYGFVTPGITSMIVVKPGDLRQIEKVITAEEANRARTTEVEPEALSAAPGDTRVFKFAKLPGIDPSLFGKPANNVRMEVIGDPHVVIDINQNTRVCFNWLGQDNKYYNILRNNESGVNVNAKLIGVPGNFIYQRPCFVGEIGIVLRKLNISIKIEPLLVSVKLPAGNLNLSTEVSTRQTFSGISINIVNLSEISSRISVSLEDNLEFMVKAHFDFTDLAKTKHLDLSVAKTFGFTGSTDGLLGQFVSPNATKSAEVITTFNSEVATLRFRQQSVKVKEFGVYDTYAKRRVKCWLLNNFLNLLNEKQEDYEIPDIFTSSAR</sequence>
<dbReference type="InterPro" id="IPR036465">
    <property type="entry name" value="vWFA_dom_sf"/>
</dbReference>
<dbReference type="InterPro" id="IPR010600">
    <property type="entry name" value="ITI_HC_C"/>
</dbReference>
<dbReference type="Pfam" id="PF08487">
    <property type="entry name" value="VIT"/>
    <property type="match status" value="1"/>
</dbReference>
<accession>A0A6F9DGA2</accession>
<dbReference type="InterPro" id="IPR002035">
    <property type="entry name" value="VWF_A"/>
</dbReference>
<evidence type="ECO:0000256" key="3">
    <source>
        <dbReference type="ARBA" id="ARBA00022525"/>
    </source>
</evidence>
<feature type="domain" description="VIT" evidence="9">
    <location>
        <begin position="489"/>
        <end position="618"/>
    </location>
</feature>
<evidence type="ECO:0000256" key="7">
    <source>
        <dbReference type="ARBA" id="ARBA00023180"/>
    </source>
</evidence>
<evidence type="ECO:0000256" key="4">
    <source>
        <dbReference type="ARBA" id="ARBA00022690"/>
    </source>
</evidence>
<comment type="subcellular location">
    <subcellularLocation>
        <location evidence="1">Secreted</location>
    </subcellularLocation>
</comment>
<dbReference type="SUPFAM" id="SSF53300">
    <property type="entry name" value="vWA-like"/>
    <property type="match status" value="2"/>
</dbReference>
<dbReference type="SMART" id="SM00327">
    <property type="entry name" value="VWA"/>
    <property type="match status" value="1"/>
</dbReference>
<evidence type="ECO:0000256" key="2">
    <source>
        <dbReference type="ARBA" id="ARBA00010158"/>
    </source>
</evidence>
<dbReference type="Pfam" id="PF25106">
    <property type="entry name" value="VWA_4"/>
    <property type="match status" value="1"/>
</dbReference>
<reference evidence="10" key="1">
    <citation type="submission" date="2020-04" db="EMBL/GenBank/DDBJ databases">
        <authorList>
            <person name="Neveu A P."/>
        </authorList>
    </citation>
    <scope>NUCLEOTIDE SEQUENCE</scope>
    <source>
        <tissue evidence="10">Whole embryo</tissue>
    </source>
</reference>
<dbReference type="InterPro" id="IPR057615">
    <property type="entry name" value="Ig_VWA7"/>
</dbReference>
<dbReference type="SMART" id="SM00609">
    <property type="entry name" value="VIT"/>
    <property type="match status" value="1"/>
</dbReference>
<organism evidence="10">
    <name type="scientific">Phallusia mammillata</name>
    <dbReference type="NCBI Taxonomy" id="59560"/>
    <lineage>
        <taxon>Eukaryota</taxon>
        <taxon>Metazoa</taxon>
        <taxon>Chordata</taxon>
        <taxon>Tunicata</taxon>
        <taxon>Ascidiacea</taxon>
        <taxon>Phlebobranchia</taxon>
        <taxon>Ascidiidae</taxon>
        <taxon>Phallusia</taxon>
    </lineage>
</organism>
<feature type="domain" description="VWFA" evidence="8">
    <location>
        <begin position="746"/>
        <end position="943"/>
    </location>
</feature>
<protein>
    <submittedName>
        <fullName evidence="10">Inter-alpha-trypsin inhibitor heavy chain H3</fullName>
    </submittedName>
</protein>
<keyword evidence="4" id="KW-0646">Protease inhibitor</keyword>
<keyword evidence="3" id="KW-0964">Secreted</keyword>
<dbReference type="GO" id="GO:0030212">
    <property type="term" value="P:hyaluronan metabolic process"/>
    <property type="evidence" value="ECO:0007669"/>
    <property type="project" value="InterPro"/>
</dbReference>
<gene>
    <name evidence="10" type="primary">Itih3-002</name>
</gene>
<dbReference type="Pfam" id="PF13768">
    <property type="entry name" value="VWA_3"/>
    <property type="match status" value="1"/>
</dbReference>
<dbReference type="Pfam" id="PF06668">
    <property type="entry name" value="ITI_HC_C"/>
    <property type="match status" value="1"/>
</dbReference>
<evidence type="ECO:0000256" key="1">
    <source>
        <dbReference type="ARBA" id="ARBA00004613"/>
    </source>
</evidence>
<dbReference type="CDD" id="cd00198">
    <property type="entry name" value="vWFA"/>
    <property type="match status" value="1"/>
</dbReference>
<evidence type="ECO:0000256" key="6">
    <source>
        <dbReference type="ARBA" id="ARBA00022900"/>
    </source>
</evidence>
<evidence type="ECO:0000313" key="10">
    <source>
        <dbReference type="EMBL" id="CAB3257366.1"/>
    </source>
</evidence>
<dbReference type="Gene3D" id="3.40.50.410">
    <property type="entry name" value="von Willebrand factor, type A domain"/>
    <property type="match status" value="2"/>
</dbReference>
<keyword evidence="5" id="KW-0732">Signal</keyword>
<proteinExistence type="evidence at transcript level"/>
<dbReference type="InterPro" id="IPR013694">
    <property type="entry name" value="VIT"/>
</dbReference>
<evidence type="ECO:0000259" key="8">
    <source>
        <dbReference type="PROSITE" id="PS50234"/>
    </source>
</evidence>